<accession>A0A9P3PQA8</accession>
<dbReference type="OrthoDB" id="691673at2759"/>
<keyword evidence="3 6" id="KW-0032">Aminotransferase</keyword>
<dbReference type="EMBL" id="BRPK01000008">
    <property type="protein sequence ID" value="GLB40687.1"/>
    <property type="molecule type" value="Genomic_DNA"/>
</dbReference>
<keyword evidence="4" id="KW-0808">Transferase</keyword>
<comment type="caution">
    <text evidence="6">The sequence shown here is derived from an EMBL/GenBank/DDBJ whole genome shotgun (WGS) entry which is preliminary data.</text>
</comment>
<evidence type="ECO:0000256" key="2">
    <source>
        <dbReference type="ARBA" id="ARBA00007441"/>
    </source>
</evidence>
<dbReference type="Gene3D" id="3.40.640.10">
    <property type="entry name" value="Type I PLP-dependent aspartate aminotransferase-like (Major domain)"/>
    <property type="match status" value="1"/>
</dbReference>
<dbReference type="InterPro" id="IPR015421">
    <property type="entry name" value="PyrdxlP-dep_Trfase_major"/>
</dbReference>
<name>A0A9P3PQA8_LYOSH</name>
<dbReference type="InterPro" id="IPR015424">
    <property type="entry name" value="PyrdxlP-dep_Trfase"/>
</dbReference>
<evidence type="ECO:0000313" key="7">
    <source>
        <dbReference type="Proteomes" id="UP001063166"/>
    </source>
</evidence>
<evidence type="ECO:0000256" key="1">
    <source>
        <dbReference type="ARBA" id="ARBA00001933"/>
    </source>
</evidence>
<comment type="cofactor">
    <cofactor evidence="1">
        <name>pyridoxal 5'-phosphate</name>
        <dbReference type="ChEBI" id="CHEBI:597326"/>
    </cofactor>
</comment>
<dbReference type="PANTHER" id="PTHR42790:SF19">
    <property type="entry name" value="KYNURENINE_ALPHA-AMINOADIPATE AMINOTRANSFERASE, MITOCHONDRIAL"/>
    <property type="match status" value="1"/>
</dbReference>
<evidence type="ECO:0000256" key="3">
    <source>
        <dbReference type="ARBA" id="ARBA00022576"/>
    </source>
</evidence>
<dbReference type="AlphaFoldDB" id="A0A9P3PQA8"/>
<dbReference type="PANTHER" id="PTHR42790">
    <property type="entry name" value="AMINOTRANSFERASE"/>
    <property type="match status" value="1"/>
</dbReference>
<evidence type="ECO:0000313" key="6">
    <source>
        <dbReference type="EMBL" id="GLB40687.1"/>
    </source>
</evidence>
<keyword evidence="7" id="KW-1185">Reference proteome</keyword>
<sequence>MRFIKAVMKMSSGCSPAMDSGLRNASSRTAKSRRKDLDFTDRLRGLQCTFTIDFLTRHPGPHAEPVKGFSNMSNGDVISLLYWMIYSDLSMPGQNIQVTHSDGICEERITPNSVKSRVVKTLPADYYTKFLSDNAKNRKPSPSEYDVNRLSLREAYRFAYAKPVRSLFPLEQTPGLISLLAGKPNPSTFPFTSFSFSARSPLDDNIDVVLKLSDDELAEGLQYGATAGYEPLRQWMYGLQEAFHGRNRNEGWGLSIGSGSQDLIYKARGSV</sequence>
<dbReference type="GO" id="GO:1901605">
    <property type="term" value="P:alpha-amino acid metabolic process"/>
    <property type="evidence" value="ECO:0007669"/>
    <property type="project" value="TreeGrafter"/>
</dbReference>
<comment type="similarity">
    <text evidence="2">Belongs to the class-I pyridoxal-phosphate-dependent aminotransferase family.</text>
</comment>
<dbReference type="GO" id="GO:0008483">
    <property type="term" value="F:transaminase activity"/>
    <property type="evidence" value="ECO:0007669"/>
    <property type="project" value="UniProtKB-KW"/>
</dbReference>
<organism evidence="6 7">
    <name type="scientific">Lyophyllum shimeji</name>
    <name type="common">Hon-shimeji</name>
    <name type="synonym">Tricholoma shimeji</name>
    <dbReference type="NCBI Taxonomy" id="47721"/>
    <lineage>
        <taxon>Eukaryota</taxon>
        <taxon>Fungi</taxon>
        <taxon>Dikarya</taxon>
        <taxon>Basidiomycota</taxon>
        <taxon>Agaricomycotina</taxon>
        <taxon>Agaricomycetes</taxon>
        <taxon>Agaricomycetidae</taxon>
        <taxon>Agaricales</taxon>
        <taxon>Tricholomatineae</taxon>
        <taxon>Lyophyllaceae</taxon>
        <taxon>Lyophyllum</taxon>
    </lineage>
</organism>
<dbReference type="Proteomes" id="UP001063166">
    <property type="component" value="Unassembled WGS sequence"/>
</dbReference>
<evidence type="ECO:0000256" key="4">
    <source>
        <dbReference type="ARBA" id="ARBA00022679"/>
    </source>
</evidence>
<reference evidence="6" key="1">
    <citation type="submission" date="2022-07" db="EMBL/GenBank/DDBJ databases">
        <title>The genome of Lyophyllum shimeji provides insight into the initial evolution of ectomycorrhizal fungal genome.</title>
        <authorList>
            <person name="Kobayashi Y."/>
            <person name="Shibata T."/>
            <person name="Hirakawa H."/>
            <person name="Shigenobu S."/>
            <person name="Nishiyama T."/>
            <person name="Yamada A."/>
            <person name="Hasebe M."/>
            <person name="Kawaguchi M."/>
        </authorList>
    </citation>
    <scope>NUCLEOTIDE SEQUENCE</scope>
    <source>
        <strain evidence="6">AT787</strain>
    </source>
</reference>
<keyword evidence="5" id="KW-0663">Pyridoxal phosphate</keyword>
<evidence type="ECO:0000256" key="5">
    <source>
        <dbReference type="ARBA" id="ARBA00022898"/>
    </source>
</evidence>
<dbReference type="InterPro" id="IPR050859">
    <property type="entry name" value="Class-I_PLP-dep_aminotransf"/>
</dbReference>
<gene>
    <name evidence="6" type="ORF">LshimejAT787_0805580</name>
</gene>
<protein>
    <submittedName>
        <fullName evidence="6">Kynurenine alpha-aminoadipate aminotransferase</fullName>
    </submittedName>
</protein>
<dbReference type="SUPFAM" id="SSF53383">
    <property type="entry name" value="PLP-dependent transferases"/>
    <property type="match status" value="1"/>
</dbReference>
<proteinExistence type="inferred from homology"/>